<accession>A0A8D8A547</accession>
<organism evidence="1">
    <name type="scientific">Culex pipiens</name>
    <name type="common">House mosquito</name>
    <dbReference type="NCBI Taxonomy" id="7175"/>
    <lineage>
        <taxon>Eukaryota</taxon>
        <taxon>Metazoa</taxon>
        <taxon>Ecdysozoa</taxon>
        <taxon>Arthropoda</taxon>
        <taxon>Hexapoda</taxon>
        <taxon>Insecta</taxon>
        <taxon>Pterygota</taxon>
        <taxon>Neoptera</taxon>
        <taxon>Endopterygota</taxon>
        <taxon>Diptera</taxon>
        <taxon>Nematocera</taxon>
        <taxon>Culicoidea</taxon>
        <taxon>Culicidae</taxon>
        <taxon>Culicinae</taxon>
        <taxon>Culicini</taxon>
        <taxon>Culex</taxon>
        <taxon>Culex</taxon>
    </lineage>
</organism>
<evidence type="ECO:0000313" key="1">
    <source>
        <dbReference type="EMBL" id="CAG6450452.1"/>
    </source>
</evidence>
<proteinExistence type="predicted"/>
<name>A0A8D8A547_CULPI</name>
<dbReference type="AlphaFoldDB" id="A0A8D8A547"/>
<protein>
    <submittedName>
        <fullName evidence="1">(northern house mosquito) hypothetical protein</fullName>
    </submittedName>
</protein>
<dbReference type="EMBL" id="HBUE01015957">
    <property type="protein sequence ID" value="CAG6450452.1"/>
    <property type="molecule type" value="Transcribed_RNA"/>
</dbReference>
<reference evidence="1" key="1">
    <citation type="submission" date="2021-05" db="EMBL/GenBank/DDBJ databases">
        <authorList>
            <person name="Alioto T."/>
            <person name="Alioto T."/>
            <person name="Gomez Garrido J."/>
        </authorList>
    </citation>
    <scope>NUCLEOTIDE SEQUENCE</scope>
</reference>
<sequence>MRKIPWGSRNRFKFFSGDFGSRGTDEVPWFPCFSYSWISFGNEVLCAARTRSFSAPSTSVGFNLPDSRSSSGRRAFWQNRLHQATSFSSLPSSDCRSKMDSSGPVATNATLCRRSRSISARAARLRVGITGGHGSLRLVKNEQPYHHSG</sequence>